<organism evidence="2 3">
    <name type="scientific">Actinidia rufa</name>
    <dbReference type="NCBI Taxonomy" id="165716"/>
    <lineage>
        <taxon>Eukaryota</taxon>
        <taxon>Viridiplantae</taxon>
        <taxon>Streptophyta</taxon>
        <taxon>Embryophyta</taxon>
        <taxon>Tracheophyta</taxon>
        <taxon>Spermatophyta</taxon>
        <taxon>Magnoliopsida</taxon>
        <taxon>eudicotyledons</taxon>
        <taxon>Gunneridae</taxon>
        <taxon>Pentapetalae</taxon>
        <taxon>asterids</taxon>
        <taxon>Ericales</taxon>
        <taxon>Actinidiaceae</taxon>
        <taxon>Actinidia</taxon>
    </lineage>
</organism>
<feature type="compositionally biased region" description="Basic and acidic residues" evidence="1">
    <location>
        <begin position="84"/>
        <end position="93"/>
    </location>
</feature>
<evidence type="ECO:0000313" key="3">
    <source>
        <dbReference type="Proteomes" id="UP000585474"/>
    </source>
</evidence>
<dbReference type="AlphaFoldDB" id="A0A7J0G7U5"/>
<gene>
    <name evidence="2" type="ORF">Acr_18g0010370</name>
</gene>
<evidence type="ECO:0000313" key="2">
    <source>
        <dbReference type="EMBL" id="GFZ06867.1"/>
    </source>
</evidence>
<dbReference type="EMBL" id="BJWL01000018">
    <property type="protein sequence ID" value="GFZ06867.1"/>
    <property type="molecule type" value="Genomic_DNA"/>
</dbReference>
<feature type="region of interest" description="Disordered" evidence="1">
    <location>
        <begin position="74"/>
        <end position="93"/>
    </location>
</feature>
<protein>
    <submittedName>
        <fullName evidence="2">Uncharacterized protein</fullName>
    </submittedName>
</protein>
<comment type="caution">
    <text evidence="2">The sequence shown here is derived from an EMBL/GenBank/DDBJ whole genome shotgun (WGS) entry which is preliminary data.</text>
</comment>
<keyword evidence="3" id="KW-1185">Reference proteome</keyword>
<reference evidence="2 3" key="1">
    <citation type="submission" date="2019-07" db="EMBL/GenBank/DDBJ databases">
        <title>De Novo Assembly of kiwifruit Actinidia rufa.</title>
        <authorList>
            <person name="Sugita-Konishi S."/>
            <person name="Sato K."/>
            <person name="Mori E."/>
            <person name="Abe Y."/>
            <person name="Kisaki G."/>
            <person name="Hamano K."/>
            <person name="Suezawa K."/>
            <person name="Otani M."/>
            <person name="Fukuda T."/>
            <person name="Manabe T."/>
            <person name="Gomi K."/>
            <person name="Tabuchi M."/>
            <person name="Akimitsu K."/>
            <person name="Kataoka I."/>
        </authorList>
    </citation>
    <scope>NUCLEOTIDE SEQUENCE [LARGE SCALE GENOMIC DNA]</scope>
    <source>
        <strain evidence="3">cv. Fuchu</strain>
    </source>
</reference>
<dbReference type="Proteomes" id="UP000585474">
    <property type="component" value="Unassembled WGS sequence"/>
</dbReference>
<feature type="compositionally biased region" description="Basic and acidic residues" evidence="1">
    <location>
        <begin position="8"/>
        <end position="18"/>
    </location>
</feature>
<evidence type="ECO:0000256" key="1">
    <source>
        <dbReference type="SAM" id="MobiDB-lite"/>
    </source>
</evidence>
<name>A0A7J0G7U5_9ERIC</name>
<proteinExistence type="predicted"/>
<feature type="region of interest" description="Disordered" evidence="1">
    <location>
        <begin position="1"/>
        <end position="51"/>
    </location>
</feature>
<sequence>MFNNEPTRGAESDSKVPEGMRASSEQVSKGDTSGGHGLDGGSSERHFEDVSQTLGDEDLFSTLGVRQNAQLKYATVQSETSAAGEDKATKKAT</sequence>
<accession>A0A7J0G7U5</accession>